<evidence type="ECO:0000256" key="1">
    <source>
        <dbReference type="ARBA" id="ARBA00022729"/>
    </source>
</evidence>
<dbReference type="RefSeq" id="WP_283426282.1">
    <property type="nucleotide sequence ID" value="NZ_FXTY01000004.1"/>
</dbReference>
<feature type="signal peptide" evidence="3">
    <location>
        <begin position="1"/>
        <end position="24"/>
    </location>
</feature>
<dbReference type="Proteomes" id="UP001157961">
    <property type="component" value="Unassembled WGS sequence"/>
</dbReference>
<dbReference type="Gene3D" id="3.30.1450.10">
    <property type="match status" value="1"/>
</dbReference>
<organism evidence="5 6">
    <name type="scientific">Shimia sagamensis</name>
    <dbReference type="NCBI Taxonomy" id="1566352"/>
    <lineage>
        <taxon>Bacteria</taxon>
        <taxon>Pseudomonadati</taxon>
        <taxon>Pseudomonadota</taxon>
        <taxon>Alphaproteobacteria</taxon>
        <taxon>Rhodobacterales</taxon>
        <taxon>Roseobacteraceae</taxon>
    </lineage>
</organism>
<dbReference type="Pfam" id="PF04355">
    <property type="entry name" value="BamE"/>
    <property type="match status" value="1"/>
</dbReference>
<evidence type="ECO:0000313" key="5">
    <source>
        <dbReference type="EMBL" id="SMP23325.1"/>
    </source>
</evidence>
<dbReference type="PROSITE" id="PS51257">
    <property type="entry name" value="PROKAR_LIPOPROTEIN"/>
    <property type="match status" value="1"/>
</dbReference>
<comment type="caution">
    <text evidence="5">The sequence shown here is derived from an EMBL/GenBank/DDBJ whole genome shotgun (WGS) entry which is preliminary data.</text>
</comment>
<sequence length="157" mass="16935">MKTRTKVIKFAVMGAVLLSLTACSTRYRNHGYVPTEEELASITLGVDTRDTVAETFGPPSASGVLDDSGYIYVRSRVRHLGPIRPEVVDRQVVVIGFDGKGIARNIEHYALEDGRFVPLQRRITDNGIETGGLLRQLGANIGNFGPSGSPTASNGSF</sequence>
<evidence type="ECO:0000256" key="2">
    <source>
        <dbReference type="ARBA" id="ARBA00023136"/>
    </source>
</evidence>
<feature type="domain" description="Outer membrane protein assembly factor BamE" evidence="4">
    <location>
        <begin position="31"/>
        <end position="106"/>
    </location>
</feature>
<keyword evidence="6" id="KW-1185">Reference proteome</keyword>
<name>A0ABY1P0D8_9RHOB</name>
<evidence type="ECO:0000313" key="6">
    <source>
        <dbReference type="Proteomes" id="UP001157961"/>
    </source>
</evidence>
<gene>
    <name evidence="5" type="ORF">SAMN06265373_104340</name>
</gene>
<dbReference type="InterPro" id="IPR007450">
    <property type="entry name" value="BamE_dom"/>
</dbReference>
<accession>A0ABY1P0D8</accession>
<evidence type="ECO:0000259" key="4">
    <source>
        <dbReference type="Pfam" id="PF04355"/>
    </source>
</evidence>
<keyword evidence="1 3" id="KW-0732">Signal</keyword>
<evidence type="ECO:0000256" key="3">
    <source>
        <dbReference type="SAM" id="SignalP"/>
    </source>
</evidence>
<dbReference type="EMBL" id="FXTY01000004">
    <property type="protein sequence ID" value="SMP23325.1"/>
    <property type="molecule type" value="Genomic_DNA"/>
</dbReference>
<reference evidence="5 6" key="1">
    <citation type="submission" date="2017-05" db="EMBL/GenBank/DDBJ databases">
        <authorList>
            <person name="Varghese N."/>
            <person name="Submissions S."/>
        </authorList>
    </citation>
    <scope>NUCLEOTIDE SEQUENCE [LARGE SCALE GENOMIC DNA]</scope>
    <source>
        <strain evidence="5 6">DSM 29734</strain>
    </source>
</reference>
<feature type="chain" id="PRO_5047468182" evidence="3">
    <location>
        <begin position="25"/>
        <end position="157"/>
    </location>
</feature>
<protein>
    <submittedName>
        <fullName evidence="5">Beta-barrel assembly machine subunit BamE</fullName>
    </submittedName>
</protein>
<proteinExistence type="predicted"/>
<dbReference type="InterPro" id="IPR037873">
    <property type="entry name" value="BamE-like"/>
</dbReference>
<keyword evidence="2" id="KW-0472">Membrane</keyword>